<dbReference type="EMBL" id="CP064654">
    <property type="protein sequence ID" value="QPD00447.1"/>
    <property type="molecule type" value="Genomic_DNA"/>
</dbReference>
<feature type="transmembrane region" description="Helical" evidence="1">
    <location>
        <begin position="36"/>
        <end position="54"/>
    </location>
</feature>
<gene>
    <name evidence="2" type="ORF">IRL76_07655</name>
</gene>
<evidence type="ECO:0000313" key="3">
    <source>
        <dbReference type="Proteomes" id="UP000594459"/>
    </source>
</evidence>
<dbReference type="AlphaFoldDB" id="A0A7S8F765"/>
<feature type="transmembrane region" description="Helical" evidence="1">
    <location>
        <begin position="225"/>
        <end position="242"/>
    </location>
</feature>
<organism evidence="2 3">
    <name type="scientific">Qipengyuania soli</name>
    <dbReference type="NCBI Taxonomy" id="2782568"/>
    <lineage>
        <taxon>Bacteria</taxon>
        <taxon>Pseudomonadati</taxon>
        <taxon>Pseudomonadota</taxon>
        <taxon>Alphaproteobacteria</taxon>
        <taxon>Sphingomonadales</taxon>
        <taxon>Erythrobacteraceae</taxon>
        <taxon>Qipengyuania</taxon>
    </lineage>
</organism>
<evidence type="ECO:0000313" key="2">
    <source>
        <dbReference type="EMBL" id="QPD00447.1"/>
    </source>
</evidence>
<evidence type="ECO:0000256" key="1">
    <source>
        <dbReference type="SAM" id="Phobius"/>
    </source>
</evidence>
<feature type="transmembrane region" description="Helical" evidence="1">
    <location>
        <begin position="12"/>
        <end position="30"/>
    </location>
</feature>
<proteinExistence type="predicted"/>
<keyword evidence="1" id="KW-0472">Membrane</keyword>
<dbReference type="Proteomes" id="UP000594459">
    <property type="component" value="Chromosome"/>
</dbReference>
<name>A0A7S8F765_9SPHN</name>
<feature type="transmembrane region" description="Helical" evidence="1">
    <location>
        <begin position="66"/>
        <end position="85"/>
    </location>
</feature>
<sequence length="272" mass="28117">MHPTGTASARYPALFALGLPVLAGIAYLWLGGAPASYPVINAVALATGWAAILLPAVEPSLRLRRAILIALLVVLFLPLATGPHLNGISRWLPLGPFQLHAGSLVLPTIAVLAAREPDYAPPILLTALLVAFVQPDAATGYAVMFAAAGLYNATRDWRLVLVAGVAFLASLIAGFRGELPAQPFVERVLIQLGLDAPLIGLGLLTALLGGFFTVVHALHAPKPERHALAGALFGFSLAALVSNYPSVLIGYGAAPIIGFGVALALARQTPSG</sequence>
<protein>
    <submittedName>
        <fullName evidence="2">Uncharacterized protein</fullName>
    </submittedName>
</protein>
<feature type="transmembrane region" description="Helical" evidence="1">
    <location>
        <begin position="196"/>
        <end position="218"/>
    </location>
</feature>
<feature type="transmembrane region" description="Helical" evidence="1">
    <location>
        <begin position="123"/>
        <end position="147"/>
    </location>
</feature>
<reference evidence="2 3" key="1">
    <citation type="submission" date="2020-11" db="EMBL/GenBank/DDBJ databases">
        <title>The genome sequence of Erythrobacter sp. 6D36.</title>
        <authorList>
            <person name="Liu Y."/>
        </authorList>
    </citation>
    <scope>NUCLEOTIDE SEQUENCE [LARGE SCALE GENOMIC DNA]</scope>
    <source>
        <strain evidence="2 3">6D36</strain>
    </source>
</reference>
<keyword evidence="1" id="KW-1133">Transmembrane helix</keyword>
<keyword evidence="3" id="KW-1185">Reference proteome</keyword>
<accession>A0A7S8F765</accession>
<keyword evidence="1" id="KW-0812">Transmembrane</keyword>
<feature type="transmembrane region" description="Helical" evidence="1">
    <location>
        <begin position="248"/>
        <end position="266"/>
    </location>
</feature>
<feature type="transmembrane region" description="Helical" evidence="1">
    <location>
        <begin position="159"/>
        <end position="176"/>
    </location>
</feature>
<dbReference type="KEGG" id="qso:IRL76_07655"/>